<dbReference type="InterPro" id="IPR001242">
    <property type="entry name" value="Condensation_dom"/>
</dbReference>
<dbReference type="EMBL" id="KZ821221">
    <property type="protein sequence ID" value="PYH48570.1"/>
    <property type="molecule type" value="Genomic_DNA"/>
</dbReference>
<evidence type="ECO:0000256" key="1">
    <source>
        <dbReference type="ARBA" id="ARBA00022450"/>
    </source>
</evidence>
<keyword evidence="1" id="KW-0596">Phosphopantetheine</keyword>
<dbReference type="STRING" id="1450539.A0A318ZWU3"/>
<dbReference type="Gene3D" id="3.30.300.30">
    <property type="match status" value="2"/>
</dbReference>
<dbReference type="FunFam" id="3.40.50.12780:FF:000014">
    <property type="entry name" value="Nonribosomal peptide synthetase 1"/>
    <property type="match status" value="2"/>
</dbReference>
<proteinExistence type="inferred from homology"/>
<dbReference type="InterPro" id="IPR020845">
    <property type="entry name" value="AMP-binding_CS"/>
</dbReference>
<dbReference type="NCBIfam" id="TIGR01733">
    <property type="entry name" value="AA-adenyl-dom"/>
    <property type="match status" value="2"/>
</dbReference>
<dbReference type="SUPFAM" id="SSF56801">
    <property type="entry name" value="Acetyl-CoA synthetase-like"/>
    <property type="match status" value="2"/>
</dbReference>
<dbReference type="Gene3D" id="3.30.559.10">
    <property type="entry name" value="Chloramphenicol acetyltransferase-like domain"/>
    <property type="match status" value="1"/>
</dbReference>
<keyword evidence="3" id="KW-0436">Ligase</keyword>
<dbReference type="GeneID" id="37072609"/>
<dbReference type="InterPro" id="IPR042099">
    <property type="entry name" value="ANL_N_sf"/>
</dbReference>
<dbReference type="PANTHER" id="PTHR45527:SF1">
    <property type="entry name" value="FATTY ACID SYNTHASE"/>
    <property type="match status" value="1"/>
</dbReference>
<dbReference type="GO" id="GO:0043041">
    <property type="term" value="P:amino acid activation for nonribosomal peptide biosynthetic process"/>
    <property type="evidence" value="ECO:0007669"/>
    <property type="project" value="TreeGrafter"/>
</dbReference>
<dbReference type="PROSITE" id="PS00012">
    <property type="entry name" value="PHOSPHOPANTETHEINE"/>
    <property type="match status" value="1"/>
</dbReference>
<dbReference type="PANTHER" id="PTHR45527">
    <property type="entry name" value="NONRIBOSOMAL PEPTIDE SYNTHETASE"/>
    <property type="match status" value="1"/>
</dbReference>
<dbReference type="FunFam" id="1.10.1200.10:FF:000005">
    <property type="entry name" value="Nonribosomal peptide synthetase 1"/>
    <property type="match status" value="1"/>
</dbReference>
<dbReference type="InterPro" id="IPR045851">
    <property type="entry name" value="AMP-bd_C_sf"/>
</dbReference>
<dbReference type="CDD" id="cd19545">
    <property type="entry name" value="FUM14_C_NRPS-like"/>
    <property type="match status" value="1"/>
</dbReference>
<dbReference type="SUPFAM" id="SSF47336">
    <property type="entry name" value="ACP-like"/>
    <property type="match status" value="1"/>
</dbReference>
<comment type="similarity">
    <text evidence="4">Belongs to the NRP synthetase family.</text>
</comment>
<dbReference type="Gene3D" id="1.10.1200.10">
    <property type="entry name" value="ACP-like"/>
    <property type="match status" value="2"/>
</dbReference>
<dbReference type="InterPro" id="IPR006162">
    <property type="entry name" value="Ppantetheine_attach_site"/>
</dbReference>
<protein>
    <submittedName>
        <fullName evidence="6">Acetyl-CoA synthetase-like protein</fullName>
    </submittedName>
</protein>
<dbReference type="GO" id="GO:0016874">
    <property type="term" value="F:ligase activity"/>
    <property type="evidence" value="ECO:0007669"/>
    <property type="project" value="UniProtKB-KW"/>
</dbReference>
<accession>A0A318ZWU3</accession>
<keyword evidence="2" id="KW-0597">Phosphoprotein</keyword>
<dbReference type="Gene3D" id="3.40.50.12780">
    <property type="entry name" value="N-terminal domain of ligase-like"/>
    <property type="match status" value="2"/>
</dbReference>
<dbReference type="RefSeq" id="XP_025434552.1">
    <property type="nucleotide sequence ID" value="XM_025571381.1"/>
</dbReference>
<evidence type="ECO:0000256" key="2">
    <source>
        <dbReference type="ARBA" id="ARBA00022553"/>
    </source>
</evidence>
<organism evidence="6 7">
    <name type="scientific">Aspergillus saccharolyticus JOP 1030-1</name>
    <dbReference type="NCBI Taxonomy" id="1450539"/>
    <lineage>
        <taxon>Eukaryota</taxon>
        <taxon>Fungi</taxon>
        <taxon>Dikarya</taxon>
        <taxon>Ascomycota</taxon>
        <taxon>Pezizomycotina</taxon>
        <taxon>Eurotiomycetes</taxon>
        <taxon>Eurotiomycetidae</taxon>
        <taxon>Eurotiales</taxon>
        <taxon>Aspergillaceae</taxon>
        <taxon>Aspergillus</taxon>
        <taxon>Aspergillus subgen. Circumdati</taxon>
    </lineage>
</organism>
<dbReference type="InterPro" id="IPR036736">
    <property type="entry name" value="ACP-like_sf"/>
</dbReference>
<sequence length="1680" mass="184868">LDPKQLQQLCAFNSRTLKSIEICIHELVHQQALTHPAREAIAAWNGGLTFAALDRLSSSLASYLCDCGVTLGDFVPVCSEKSRWYPVALLGVLKSGAAFVPLDPSHPAQRLEEIYRRGSANVMIATKATAAKVNFGGKTIVIDDDNDTTFSTVLTGLRPLPKITCDNTAYVVFTSGTSGKPKGVVVEHRSLSTSVLMNSAALNIRESTRVFQFASHAFDASLLDIFAPLVMGGCVCIPSEQERKNNLGEACRRMDCTWSFLTPSLTRVLEPEDLCTLQTLVIGGEALREGDVEKWMPHVQCISGYGPTECTIGCMATTLRLDQKPDPTELGRGVGVNCWVIDPTSHKLTAPGEVGELLLEGPMVARGYLNDPRTAEVFITPPEWYQKLMPQESRWRMYKTGDLVVFNAAKNSIQYIGRKDMQIKLHGQRLDTGEVEHHIKLLAPDAVDVVVDMLSGSEESSASILIAFLVLKSRQTGEHGSKTDWLEEPTEELYTKVEMLQAKLAELLPEYMVPRAFLPLLSMPLTSNGKSDRKMLRKLAAGLTQNELRRYSGGFAAKKSMPSSSMERKLQLLWSRVLDISPDNIGLQDSFFGLGGTSVAAMKLAGLARKEGLKLDIADLYGHPALGDMVKRVYTVSKLSTIQPFGLISTRDAQACVIEQATRQCGLDHEKEIGDIYPCTPLQQGLIALAAKKPGSYIGVFRYEIPMQVNAYRFRSAWNVLVHAHPILRTRFIQTSNGEVYQAVVCREVALEVKSRNPEEPQIWDTSLACEMGRPWIRARLEVGSSSQLPIFTLIVHHTLSDGWGLSVLLRDLEAAYNGNNLEKKPFSPFIGYIGVTSAEREAFWKGRFTEVRSVSFPSLPSPAYTPTSTVMQAIQIPVGKSNRSEYTLADKLKLAWGILVALYTDTSDVAFGLTVHGRGAPVLGVEDITGPTIATIPLRLVLEPDMTVKASLKQLRQFYLDASPYEQIGLQNLRRLSEGASKVCDFQSHIVIQPEETGGDWMFARKQDQSAIGAFSSYAITMICQQGPGMIQIEATFDPHVVPHVQMDRMLKQLRHIMQVLTNGSEETGLCELDTICPEDWSQLKQWNGALPETVQVCAHEWIQKRGLTQPNSPAVCAWDGNFTYREMDQISSEMAAYLGGQGVGPNVFIPLYFEKSRWISIAMLAVMKAGGAFILLDDSHPTQRLTGICNDAKAPFIITSETNASRAAHITKSYIILGNSHRAWSLGQGIPSCPKPKVDPKNALYAVFTSGSTGKPKGAVISHESWCTSAKANSVALSLHNTSRVFQFAAYAFDISIADHLLTLVAGGCICIPSARDREGDLSHVIRSLEANWACLTPSVARIIQPQSVPSLKTLVLAGEPIAPEDISTWSPAVHLLNLYGPAECAILTTLNQNVNNTKDPNNVGPPTSAVCWVLDTKNDQKLAPIGTVGELLVESPIVGYGYLNEPIKTAASFIAPEAHPLWLRRLRRSESNPRSRLYRTGDLVQYTADGTLRFIGRKDTQIKLRGQRIELGEVEYHLRRSFPEAAEAVAEVVVPREDGTRSSRSPHPILTAFIRQRREQSGAIHAQIAAALPTLRASLPAYMIPSAFLSVESFPLSKSRKLDRGRLRSWAAELPRERFVNAPTLQRREPSSPVEQTLFQLFADTLKIDPMDFGVDHDFFGLGGDSILAMGLVARAR</sequence>
<dbReference type="PROSITE" id="PS50075">
    <property type="entry name" value="CARRIER"/>
    <property type="match status" value="2"/>
</dbReference>
<feature type="domain" description="Carrier" evidence="5">
    <location>
        <begin position="1632"/>
        <end position="1680"/>
    </location>
</feature>
<evidence type="ECO:0000313" key="6">
    <source>
        <dbReference type="EMBL" id="PYH48570.1"/>
    </source>
</evidence>
<dbReference type="GO" id="GO:0044550">
    <property type="term" value="P:secondary metabolite biosynthetic process"/>
    <property type="evidence" value="ECO:0007669"/>
    <property type="project" value="TreeGrafter"/>
</dbReference>
<dbReference type="Pfam" id="PF00668">
    <property type="entry name" value="Condensation"/>
    <property type="match status" value="1"/>
</dbReference>
<dbReference type="GO" id="GO:0031177">
    <property type="term" value="F:phosphopantetheine binding"/>
    <property type="evidence" value="ECO:0007669"/>
    <property type="project" value="TreeGrafter"/>
</dbReference>
<evidence type="ECO:0000259" key="5">
    <source>
        <dbReference type="PROSITE" id="PS50075"/>
    </source>
</evidence>
<dbReference type="GO" id="GO:1904091">
    <property type="term" value="F:non-ribosomal peptide synthetase activity"/>
    <property type="evidence" value="ECO:0007669"/>
    <property type="project" value="UniProtKB-ARBA"/>
</dbReference>
<feature type="non-terminal residue" evidence="6">
    <location>
        <position position="1"/>
    </location>
</feature>
<keyword evidence="7" id="KW-1185">Reference proteome</keyword>
<feature type="domain" description="Carrier" evidence="5">
    <location>
        <begin position="561"/>
        <end position="637"/>
    </location>
</feature>
<evidence type="ECO:0000256" key="3">
    <source>
        <dbReference type="ARBA" id="ARBA00022598"/>
    </source>
</evidence>
<dbReference type="InterPro" id="IPR010071">
    <property type="entry name" value="AA_adenyl_dom"/>
</dbReference>
<dbReference type="PROSITE" id="PS00455">
    <property type="entry name" value="AMP_BINDING"/>
    <property type="match status" value="1"/>
</dbReference>
<dbReference type="Gene3D" id="3.30.559.30">
    <property type="entry name" value="Nonribosomal peptide synthetase, condensation domain"/>
    <property type="match status" value="1"/>
</dbReference>
<dbReference type="InterPro" id="IPR009081">
    <property type="entry name" value="PP-bd_ACP"/>
</dbReference>
<dbReference type="Pfam" id="PF00501">
    <property type="entry name" value="AMP-binding"/>
    <property type="match status" value="2"/>
</dbReference>
<dbReference type="GO" id="GO:0005737">
    <property type="term" value="C:cytoplasm"/>
    <property type="evidence" value="ECO:0007669"/>
    <property type="project" value="TreeGrafter"/>
</dbReference>
<dbReference type="InterPro" id="IPR000873">
    <property type="entry name" value="AMP-dep_synth/lig_dom"/>
</dbReference>
<dbReference type="OrthoDB" id="416786at2759"/>
<dbReference type="Proteomes" id="UP000248349">
    <property type="component" value="Unassembled WGS sequence"/>
</dbReference>
<evidence type="ECO:0000313" key="7">
    <source>
        <dbReference type="Proteomes" id="UP000248349"/>
    </source>
</evidence>
<dbReference type="FunFam" id="3.30.300.30:FF:000015">
    <property type="entry name" value="Nonribosomal peptide synthase SidD"/>
    <property type="match status" value="2"/>
</dbReference>
<dbReference type="Pfam" id="PF00550">
    <property type="entry name" value="PP-binding"/>
    <property type="match status" value="2"/>
</dbReference>
<dbReference type="SUPFAM" id="SSF52777">
    <property type="entry name" value="CoA-dependent acyltransferases"/>
    <property type="match status" value="2"/>
</dbReference>
<name>A0A318ZWU3_9EURO</name>
<reference evidence="6 7" key="1">
    <citation type="submission" date="2016-12" db="EMBL/GenBank/DDBJ databases">
        <title>The genomes of Aspergillus section Nigri reveals drivers in fungal speciation.</title>
        <authorList>
            <consortium name="DOE Joint Genome Institute"/>
            <person name="Vesth T.C."/>
            <person name="Nybo J."/>
            <person name="Theobald S."/>
            <person name="Brandl J."/>
            <person name="Frisvad J.C."/>
            <person name="Nielsen K.F."/>
            <person name="Lyhne E.K."/>
            <person name="Kogle M.E."/>
            <person name="Kuo A."/>
            <person name="Riley R."/>
            <person name="Clum A."/>
            <person name="Nolan M."/>
            <person name="Lipzen A."/>
            <person name="Salamov A."/>
            <person name="Henrissat B."/>
            <person name="Wiebenga A."/>
            <person name="De Vries R.P."/>
            <person name="Grigoriev I.V."/>
            <person name="Mortensen U.H."/>
            <person name="Andersen M.R."/>
            <person name="Baker S.E."/>
        </authorList>
    </citation>
    <scope>NUCLEOTIDE SEQUENCE [LARGE SCALE GENOMIC DNA]</scope>
    <source>
        <strain evidence="6 7">JOP 1030-1</strain>
    </source>
</reference>
<dbReference type="CDD" id="cd05918">
    <property type="entry name" value="A_NRPS_SidN3_like"/>
    <property type="match status" value="2"/>
</dbReference>
<evidence type="ECO:0000256" key="4">
    <source>
        <dbReference type="ARBA" id="ARBA00029454"/>
    </source>
</evidence>
<dbReference type="InterPro" id="IPR023213">
    <property type="entry name" value="CAT-like_dom_sf"/>
</dbReference>
<feature type="non-terminal residue" evidence="6">
    <location>
        <position position="1680"/>
    </location>
</feature>
<gene>
    <name evidence="6" type="ORF">BP01DRAFT_269560</name>
</gene>